<evidence type="ECO:0000313" key="2">
    <source>
        <dbReference type="EMBL" id="QIU96350.1"/>
    </source>
</evidence>
<dbReference type="SUPFAM" id="SSF53756">
    <property type="entry name" value="UDP-Glycosyltransferase/glycogen phosphorylase"/>
    <property type="match status" value="1"/>
</dbReference>
<dbReference type="EMBL" id="CP050831">
    <property type="protein sequence ID" value="QIU96350.1"/>
    <property type="molecule type" value="Genomic_DNA"/>
</dbReference>
<reference evidence="2 3" key="1">
    <citation type="submission" date="2020-03" db="EMBL/GenBank/DDBJ databases">
        <title>Genomic analysis of Bacteroides faecium CBA7301.</title>
        <authorList>
            <person name="Kim J."/>
            <person name="Roh S.W."/>
        </authorList>
    </citation>
    <scope>NUCLEOTIDE SEQUENCE [LARGE SCALE GENOMIC DNA]</scope>
    <source>
        <strain evidence="2 3">CBA7301</strain>
    </source>
</reference>
<dbReference type="RefSeq" id="WP_167965707.1">
    <property type="nucleotide sequence ID" value="NZ_CP050831.1"/>
</dbReference>
<dbReference type="Proteomes" id="UP000501780">
    <property type="component" value="Chromosome"/>
</dbReference>
<name>A0A6H0KSG0_9BACE</name>
<dbReference type="AlphaFoldDB" id="A0A6H0KSG0"/>
<sequence>MRVSVVCTFSFPEGLAASARIISYMKGLHQHGAKTDVFIYRPTDLHTNPSSYPAYGTYEGINYRYPNTRVYSKYKICRFIGRYYYWGVTCYNIWKENKAEKIDFLLISNDFLDILFLFTLWAKILGIKPVFITDEYPEPIRVYLKKDIPTWKKRLYNFILKYEDSFIFMTEKLNVFFNSKLNKPYYILPTITDTSRFNINAADNVQKKYMCYMGNMELSKDNVDNIIRAFSMIANKYPDIDFYLYGAPSPKDYNVIISVIEECNLSDRVFIKGRVSSLEVPSILKNAYLLVSSQPNSKRAEGGFPTKLGEYMATGVPAILTDVGEITKYVQDGVHVYIVEPENHIAYASKLDFIFSNYSEALDIASNAKEYLLNNFDYKSVSKKLLDFLYSRL</sequence>
<accession>A0A6H0KSG0</accession>
<dbReference type="Gene3D" id="3.40.50.2000">
    <property type="entry name" value="Glycogen Phosphorylase B"/>
    <property type="match status" value="2"/>
</dbReference>
<keyword evidence="3" id="KW-1185">Reference proteome</keyword>
<protein>
    <submittedName>
        <fullName evidence="2">Glycosyltransferase family 4 protein</fullName>
    </submittedName>
</protein>
<feature type="domain" description="Glycosyl transferase family 1" evidence="1">
    <location>
        <begin position="204"/>
        <end position="370"/>
    </location>
</feature>
<gene>
    <name evidence="2" type="ORF">BacF7301_20310</name>
</gene>
<dbReference type="KEGG" id="bfc:BacF7301_20310"/>
<evidence type="ECO:0000313" key="3">
    <source>
        <dbReference type="Proteomes" id="UP000501780"/>
    </source>
</evidence>
<organism evidence="2 3">
    <name type="scientific">Bacteroides faecium</name>
    <dbReference type="NCBI Taxonomy" id="2715212"/>
    <lineage>
        <taxon>Bacteria</taxon>
        <taxon>Pseudomonadati</taxon>
        <taxon>Bacteroidota</taxon>
        <taxon>Bacteroidia</taxon>
        <taxon>Bacteroidales</taxon>
        <taxon>Bacteroidaceae</taxon>
        <taxon>Bacteroides</taxon>
    </lineage>
</organism>
<dbReference type="GO" id="GO:0016757">
    <property type="term" value="F:glycosyltransferase activity"/>
    <property type="evidence" value="ECO:0007669"/>
    <property type="project" value="InterPro"/>
</dbReference>
<evidence type="ECO:0000259" key="1">
    <source>
        <dbReference type="Pfam" id="PF00534"/>
    </source>
</evidence>
<dbReference type="InterPro" id="IPR001296">
    <property type="entry name" value="Glyco_trans_1"/>
</dbReference>
<keyword evidence="2" id="KW-0808">Transferase</keyword>
<dbReference type="Pfam" id="PF00534">
    <property type="entry name" value="Glycos_transf_1"/>
    <property type="match status" value="1"/>
</dbReference>
<dbReference type="PANTHER" id="PTHR12526">
    <property type="entry name" value="GLYCOSYLTRANSFERASE"/>
    <property type="match status" value="1"/>
</dbReference>
<proteinExistence type="predicted"/>